<comment type="similarity">
    <text evidence="6">Belongs to the MDM10 family.</text>
</comment>
<keyword evidence="1 6" id="KW-1134">Transmembrane beta strand</keyword>
<keyword evidence="5 6" id="KW-0472">Membrane</keyword>
<reference evidence="7 8" key="1">
    <citation type="submission" date="2022-12" db="EMBL/GenBank/DDBJ databases">
        <title>Genomic features and morphological characterization of a novel Knufia sp. strain isolated from spacecraft assembly facility.</title>
        <authorList>
            <person name="Teixeira M."/>
            <person name="Chander A.M."/>
            <person name="Stajich J.E."/>
            <person name="Venkateswaran K."/>
        </authorList>
    </citation>
    <scope>NUCLEOTIDE SEQUENCE [LARGE SCALE GENOMIC DNA]</scope>
    <source>
        <strain evidence="7 8">FJI-L2-BK-P2</strain>
    </source>
</reference>
<evidence type="ECO:0000256" key="1">
    <source>
        <dbReference type="ARBA" id="ARBA00022452"/>
    </source>
</evidence>
<dbReference type="Proteomes" id="UP001316803">
    <property type="component" value="Unassembled WGS sequence"/>
</dbReference>
<comment type="domain">
    <text evidence="6">Lacks alpha-helical transmembrane segments, suggesting that it resides in the membrane via beta-sheet conformations similar to those predicted for other outer membrane proteins and porin.</text>
</comment>
<evidence type="ECO:0000313" key="8">
    <source>
        <dbReference type="Proteomes" id="UP001316803"/>
    </source>
</evidence>
<dbReference type="PANTHER" id="PTHR28035">
    <property type="entry name" value="MITOCHONDRIAL DISTRIBUTION AND MORPHOLOGY PROTEIN 10"/>
    <property type="match status" value="1"/>
</dbReference>
<comment type="subunit">
    <text evidence="6">Component of the ER-mitochondria encounter structure (ERMES) or MDM complex, composed of MMM1, MDM10, MDM12 and MDM34. Associates with the mitochondrial outer membrane sorting assembly machinery SAM(core) complex.</text>
</comment>
<dbReference type="AlphaFoldDB" id="A0AAN8E8W6"/>
<dbReference type="InterPro" id="IPR027539">
    <property type="entry name" value="Mdm10"/>
</dbReference>
<organism evidence="7 8">
    <name type="scientific">Knufia fluminis</name>
    <dbReference type="NCBI Taxonomy" id="191047"/>
    <lineage>
        <taxon>Eukaryota</taxon>
        <taxon>Fungi</taxon>
        <taxon>Dikarya</taxon>
        <taxon>Ascomycota</taxon>
        <taxon>Pezizomycotina</taxon>
        <taxon>Eurotiomycetes</taxon>
        <taxon>Chaetothyriomycetidae</taxon>
        <taxon>Chaetothyriales</taxon>
        <taxon>Trichomeriaceae</taxon>
        <taxon>Knufia</taxon>
    </lineage>
</organism>
<comment type="subcellular location">
    <subcellularLocation>
        <location evidence="6">Mitochondrion outer membrane</location>
        <topology evidence="6">Multi-pass membrane protein</topology>
    </subcellularLocation>
    <text evidence="6">The ERMES/MDM complex localizes to a few discrete foci (around 10 per single cell), that represent mitochondria-endoplasmic reticulum junctions. These foci are often found next to mtDNA nucleoids.</text>
</comment>
<evidence type="ECO:0000256" key="3">
    <source>
        <dbReference type="ARBA" id="ARBA00022787"/>
    </source>
</evidence>
<dbReference type="GO" id="GO:0070096">
    <property type="term" value="P:mitochondrial outer membrane translocase complex assembly"/>
    <property type="evidence" value="ECO:0007669"/>
    <property type="project" value="UniProtKB-UniRule"/>
</dbReference>
<keyword evidence="4 6" id="KW-0496">Mitochondrion</keyword>
<dbReference type="GO" id="GO:0045040">
    <property type="term" value="P:protein insertion into mitochondrial outer membrane"/>
    <property type="evidence" value="ECO:0007669"/>
    <property type="project" value="UniProtKB-UniRule"/>
</dbReference>
<evidence type="ECO:0000256" key="2">
    <source>
        <dbReference type="ARBA" id="ARBA00022692"/>
    </source>
</evidence>
<dbReference type="PANTHER" id="PTHR28035:SF1">
    <property type="entry name" value="MITOCHONDRIAL DISTRIBUTION AND MORPHOLOGY PROTEIN 10"/>
    <property type="match status" value="1"/>
</dbReference>
<dbReference type="GO" id="GO:0001401">
    <property type="term" value="C:SAM complex"/>
    <property type="evidence" value="ECO:0007669"/>
    <property type="project" value="TreeGrafter"/>
</dbReference>
<dbReference type="HAMAP" id="MF_03102">
    <property type="entry name" value="Mdm10"/>
    <property type="match status" value="1"/>
</dbReference>
<dbReference type="EMBL" id="JAKLMC020000047">
    <property type="protein sequence ID" value="KAK5948438.1"/>
    <property type="molecule type" value="Genomic_DNA"/>
</dbReference>
<name>A0AAN8E8W6_9EURO</name>
<dbReference type="Pfam" id="PF12519">
    <property type="entry name" value="MDM10"/>
    <property type="match status" value="1"/>
</dbReference>
<evidence type="ECO:0000256" key="6">
    <source>
        <dbReference type="HAMAP-Rule" id="MF_03102"/>
    </source>
</evidence>
<gene>
    <name evidence="6 7" type="primary">MDM10</name>
    <name evidence="7" type="ORF">OHC33_010472</name>
</gene>
<dbReference type="GO" id="GO:0032865">
    <property type="term" value="C:ERMES complex"/>
    <property type="evidence" value="ECO:0007669"/>
    <property type="project" value="UniProtKB-UniRule"/>
</dbReference>
<dbReference type="GO" id="GO:0051654">
    <property type="term" value="P:establishment of mitochondrion localization"/>
    <property type="evidence" value="ECO:0007669"/>
    <property type="project" value="TreeGrafter"/>
</dbReference>
<keyword evidence="3 6" id="KW-1000">Mitochondrion outer membrane</keyword>
<evidence type="ECO:0000256" key="5">
    <source>
        <dbReference type="ARBA" id="ARBA00023136"/>
    </source>
</evidence>
<evidence type="ECO:0000256" key="4">
    <source>
        <dbReference type="ARBA" id="ARBA00023128"/>
    </source>
</evidence>
<sequence length="499" mass="54054">MLPFMDYVIREFGTATDWNYDNSYSFLTATSDAILSFETPTSATLHVSSLSTANFATSYTLSTLGQLDGSLSYLYSNIPLGHVPSKSPRIPLKRIVEGYRDVPLPVRLEDVARAIPELKDGRKPTLLHATLALPPPSTLTALYGRRVRPDTLLSVYLNSTSVSTPATPGPPPASVLAHVQHDTGRYSVEGIASTDNALLGARGMWNFGLGQPDLEYKTIGAVSELGGNPDIPIPPEMVDGLSAYYRRLSSKPSLLSAGAEFYYSPFSHVIGLSTGLRFTTLASHITPTDSAEVGSRPGSKPLAGTSAALSSALLTPANVSQSSFPYTMTLTLNPIIGALASTYSVKPTSNLALSSRFDFNVYSWESQYTLGAEIWRGRGRKHKAKKIDVKEGGTVLVSDELAWVKDHTADWFSADERLLKDERIDREQENVIKLRVDAGCNIGALWTRRVKSLLVSAGVSVSPVSSSTSMLRRDTGMLDPEGRRKRWTGKVGLSVAYST</sequence>
<evidence type="ECO:0000313" key="7">
    <source>
        <dbReference type="EMBL" id="KAK5948438.1"/>
    </source>
</evidence>
<comment type="function">
    <text evidence="6">Component of the ERMES/MDM complex, which serves as a molecular tether to connect the endoplasmic reticulum and mitochondria. Components of this complex are involved in the control of mitochondrial shape and protein biogenesis and may function in phospholipid exchange. MDM10 is involved in the late assembly steps of the general translocase of the mitochondrial outer membrane (TOM complex). Functions in the TOM40-specific route of the assembly of outer membrane beta-barrel proteins, including the association of TOM40 with the receptor TOM22 and small TOM proteins. Can associate with the SAM(core) complex as well as the MDM12-MMM1 complex, both involved in late steps of the major beta-barrel assembly pathway, that is responsible for biogenesis of all outer membrane beta-barrel proteins. May act as a switch that shuttles between both complexes and channels precursor proteins into the TOM40-specific pathway. Plays a role in mitochondrial morphology and in the inheritance of mitochondria.</text>
</comment>
<dbReference type="GO" id="GO:0015914">
    <property type="term" value="P:phospholipid transport"/>
    <property type="evidence" value="ECO:0007669"/>
    <property type="project" value="TreeGrafter"/>
</dbReference>
<accession>A0AAN8E8W6</accession>
<dbReference type="GO" id="GO:1990456">
    <property type="term" value="P:mitochondrion-endoplasmic reticulum membrane tethering"/>
    <property type="evidence" value="ECO:0007669"/>
    <property type="project" value="UniProtKB-UniRule"/>
</dbReference>
<proteinExistence type="inferred from homology"/>
<protein>
    <recommendedName>
        <fullName evidence="6">Mitochondrial distribution and morphology protein 10</fullName>
    </recommendedName>
    <alternativeName>
        <fullName evidence="6">Mitochondrial inheritance component MDM10</fullName>
    </alternativeName>
</protein>
<keyword evidence="8" id="KW-1185">Reference proteome</keyword>
<keyword evidence="2 6" id="KW-0812">Transmembrane</keyword>
<comment type="caution">
    <text evidence="7">The sequence shown here is derived from an EMBL/GenBank/DDBJ whole genome shotgun (WGS) entry which is preliminary data.</text>
</comment>